<dbReference type="InterPro" id="IPR000182">
    <property type="entry name" value="GNAT_dom"/>
</dbReference>
<keyword evidence="1" id="KW-0808">Transferase</keyword>
<dbReference type="PANTHER" id="PTHR42919">
    <property type="entry name" value="N-ALPHA-ACETYLTRANSFERASE"/>
    <property type="match status" value="1"/>
</dbReference>
<gene>
    <name evidence="4" type="ORF">A8139_13780</name>
</gene>
<evidence type="ECO:0000259" key="3">
    <source>
        <dbReference type="PROSITE" id="PS51186"/>
    </source>
</evidence>
<evidence type="ECO:0000256" key="1">
    <source>
        <dbReference type="ARBA" id="ARBA00022679"/>
    </source>
</evidence>
<dbReference type="Proteomes" id="UP000249898">
    <property type="component" value="Chromosome"/>
</dbReference>
<reference evidence="4 5" key="1">
    <citation type="submission" date="2016-06" db="EMBL/GenBank/DDBJ databases">
        <title>The sequenced genome of the ice-adhering bacterium Marinomonas primoryensis, from Antarctica.</title>
        <authorList>
            <person name="Graham L."/>
            <person name="Vance T.D.R."/>
            <person name="Davies P.L."/>
        </authorList>
    </citation>
    <scope>NUCLEOTIDE SEQUENCE [LARGE SCALE GENOMIC DNA]</scope>
    <source>
        <strain evidence="4 5">AceL</strain>
    </source>
</reference>
<dbReference type="Gene3D" id="3.40.630.30">
    <property type="match status" value="1"/>
</dbReference>
<sequence length="162" mass="18334">MNGVIMPLLVPMSKPFFSSYIEELIVQYAKENVDSGRWQKAGSLTRSRRDTERLLPRGIETENNHFFELKAPDVNESVGSIWLSLENSATTGTVFIYDLEIKPEYRRKGYAKLALKEIEDFAATHNIVNVGLHVFSNNEAAQALYTEMGFKTVSLNMVKKIG</sequence>
<dbReference type="PROSITE" id="PS51186">
    <property type="entry name" value="GNAT"/>
    <property type="match status" value="1"/>
</dbReference>
<accession>A0A2Z4PUY6</accession>
<protein>
    <recommendedName>
        <fullName evidence="3">N-acetyltransferase domain-containing protein</fullName>
    </recommendedName>
</protein>
<dbReference type="CDD" id="cd04301">
    <property type="entry name" value="NAT_SF"/>
    <property type="match status" value="1"/>
</dbReference>
<organism evidence="4 5">
    <name type="scientific">Marinomonas primoryensis</name>
    <dbReference type="NCBI Taxonomy" id="178399"/>
    <lineage>
        <taxon>Bacteria</taxon>
        <taxon>Pseudomonadati</taxon>
        <taxon>Pseudomonadota</taxon>
        <taxon>Gammaproteobacteria</taxon>
        <taxon>Oceanospirillales</taxon>
        <taxon>Oceanospirillaceae</taxon>
        <taxon>Marinomonas</taxon>
    </lineage>
</organism>
<dbReference type="InterPro" id="IPR051556">
    <property type="entry name" value="N-term/lysine_N-AcTrnsfr"/>
</dbReference>
<dbReference type="Pfam" id="PF00583">
    <property type="entry name" value="Acetyltransf_1"/>
    <property type="match status" value="1"/>
</dbReference>
<dbReference type="AlphaFoldDB" id="A0A2Z4PUY6"/>
<evidence type="ECO:0000256" key="2">
    <source>
        <dbReference type="ARBA" id="ARBA00023315"/>
    </source>
</evidence>
<keyword evidence="2" id="KW-0012">Acyltransferase</keyword>
<dbReference type="EMBL" id="CP016181">
    <property type="protein sequence ID" value="AWY00929.1"/>
    <property type="molecule type" value="Genomic_DNA"/>
</dbReference>
<dbReference type="GO" id="GO:0016747">
    <property type="term" value="F:acyltransferase activity, transferring groups other than amino-acyl groups"/>
    <property type="evidence" value="ECO:0007669"/>
    <property type="project" value="InterPro"/>
</dbReference>
<proteinExistence type="predicted"/>
<name>A0A2Z4PUY6_9GAMM</name>
<evidence type="ECO:0000313" key="4">
    <source>
        <dbReference type="EMBL" id="AWY00929.1"/>
    </source>
</evidence>
<evidence type="ECO:0000313" key="5">
    <source>
        <dbReference type="Proteomes" id="UP000249898"/>
    </source>
</evidence>
<feature type="domain" description="N-acetyltransferase" evidence="3">
    <location>
        <begin position="15"/>
        <end position="162"/>
    </location>
</feature>
<dbReference type="InterPro" id="IPR016181">
    <property type="entry name" value="Acyl_CoA_acyltransferase"/>
</dbReference>
<dbReference type="SUPFAM" id="SSF55729">
    <property type="entry name" value="Acyl-CoA N-acyltransferases (Nat)"/>
    <property type="match status" value="1"/>
</dbReference>
<dbReference type="PANTHER" id="PTHR42919:SF8">
    <property type="entry name" value="N-ALPHA-ACETYLTRANSFERASE 50"/>
    <property type="match status" value="1"/>
</dbReference>